<organism evidence="2 3">
    <name type="scientific">Armillaria gallica</name>
    <name type="common">Bulbous honey fungus</name>
    <name type="synonym">Armillaria bulbosa</name>
    <dbReference type="NCBI Taxonomy" id="47427"/>
    <lineage>
        <taxon>Eukaryota</taxon>
        <taxon>Fungi</taxon>
        <taxon>Dikarya</taxon>
        <taxon>Basidiomycota</taxon>
        <taxon>Agaricomycotina</taxon>
        <taxon>Agaricomycetes</taxon>
        <taxon>Agaricomycetidae</taxon>
        <taxon>Agaricales</taxon>
        <taxon>Marasmiineae</taxon>
        <taxon>Physalacriaceae</taxon>
        <taxon>Armillaria</taxon>
    </lineage>
</organism>
<sequence>MSLHVFFASAAQDAKSLIATKELGKGKFATFCRAFLNGKLSEPPEFLVEYPSIEEFNNLYDEVGTEDEDETRTRAEGDEDEEQEAQGLPESPLIPRGEFPSAIQASRPSSFPLPTSGTVVDVFKVVLLPVVVSAANLLQELHTTYRRIRRQVVEAKRLTHNIYQFSYTLAILLRAYKGPQEPQKTACDNVAFDTALKENLEIILKGYAMMTMALLEGLKKSINLGIWSNRNGIESQLHFTRLEWKLIEKAMNRIMAQVCLRTTAGLILNVLPRPRMLHFACPTLVNLHCPDGDDESKLFLQGDIVPLWYAFKASVGDVLLIKTDGTIVRTTDMFSHWLSVQPLTAACVLTTYACPGTMTDLSNEGYSIRISRPKLTSAGQDTMLLAREWLLRNRDIILGHYTDVDKASLVVVTGVVKARQFTMTVPTVPTTGFETFIRDSKEEDMTDGPQAVVISVIGLEK</sequence>
<reference evidence="3" key="1">
    <citation type="journal article" date="2017" name="Nat. Ecol. Evol.">
        <title>Genome expansion and lineage-specific genetic innovations in the forest pathogenic fungi Armillaria.</title>
        <authorList>
            <person name="Sipos G."/>
            <person name="Prasanna A.N."/>
            <person name="Walter M.C."/>
            <person name="O'Connor E."/>
            <person name="Balint B."/>
            <person name="Krizsan K."/>
            <person name="Kiss B."/>
            <person name="Hess J."/>
            <person name="Varga T."/>
            <person name="Slot J."/>
            <person name="Riley R."/>
            <person name="Boka B."/>
            <person name="Rigling D."/>
            <person name="Barry K."/>
            <person name="Lee J."/>
            <person name="Mihaltcheva S."/>
            <person name="LaButti K."/>
            <person name="Lipzen A."/>
            <person name="Waldron R."/>
            <person name="Moloney N.M."/>
            <person name="Sperisen C."/>
            <person name="Kredics L."/>
            <person name="Vagvoelgyi C."/>
            <person name="Patrignani A."/>
            <person name="Fitzpatrick D."/>
            <person name="Nagy I."/>
            <person name="Doyle S."/>
            <person name="Anderson J.B."/>
            <person name="Grigoriev I.V."/>
            <person name="Gueldener U."/>
            <person name="Muensterkoetter M."/>
            <person name="Nagy L.G."/>
        </authorList>
    </citation>
    <scope>NUCLEOTIDE SEQUENCE [LARGE SCALE GENOMIC DNA]</scope>
    <source>
        <strain evidence="3">Ar21-2</strain>
    </source>
</reference>
<dbReference type="InParanoid" id="A0A2H3EEA1"/>
<evidence type="ECO:0000313" key="2">
    <source>
        <dbReference type="EMBL" id="PBK97826.1"/>
    </source>
</evidence>
<evidence type="ECO:0000313" key="3">
    <source>
        <dbReference type="Proteomes" id="UP000217790"/>
    </source>
</evidence>
<evidence type="ECO:0000256" key="1">
    <source>
        <dbReference type="SAM" id="MobiDB-lite"/>
    </source>
</evidence>
<protein>
    <submittedName>
        <fullName evidence="2">Uncharacterized protein</fullName>
    </submittedName>
</protein>
<feature type="region of interest" description="Disordered" evidence="1">
    <location>
        <begin position="62"/>
        <end position="95"/>
    </location>
</feature>
<proteinExistence type="predicted"/>
<accession>A0A2H3EEA1</accession>
<dbReference type="Proteomes" id="UP000217790">
    <property type="component" value="Unassembled WGS sequence"/>
</dbReference>
<keyword evidence="3" id="KW-1185">Reference proteome</keyword>
<dbReference type="OrthoDB" id="10544963at2759"/>
<dbReference type="EMBL" id="KZ293649">
    <property type="protein sequence ID" value="PBK97826.1"/>
    <property type="molecule type" value="Genomic_DNA"/>
</dbReference>
<dbReference type="AlphaFoldDB" id="A0A2H3EEA1"/>
<gene>
    <name evidence="2" type="ORF">ARMGADRAFT_1060891</name>
</gene>
<name>A0A2H3EEA1_ARMGA</name>